<evidence type="ECO:0000313" key="1">
    <source>
        <dbReference type="EMBL" id="NII06404.1"/>
    </source>
</evidence>
<proteinExistence type="predicted"/>
<dbReference type="AlphaFoldDB" id="A0A7X5U9N2"/>
<keyword evidence="2" id="KW-1185">Reference proteome</keyword>
<protein>
    <submittedName>
        <fullName evidence="1">Uncharacterized protein</fullName>
    </submittedName>
</protein>
<organism evidence="1 2">
    <name type="scientific">Luteibacter anthropi</name>
    <dbReference type="NCBI Taxonomy" id="564369"/>
    <lineage>
        <taxon>Bacteria</taxon>
        <taxon>Pseudomonadati</taxon>
        <taxon>Pseudomonadota</taxon>
        <taxon>Gammaproteobacteria</taxon>
        <taxon>Lysobacterales</taxon>
        <taxon>Rhodanobacteraceae</taxon>
        <taxon>Luteibacter</taxon>
    </lineage>
</organism>
<dbReference type="Proteomes" id="UP000490980">
    <property type="component" value="Unassembled WGS sequence"/>
</dbReference>
<dbReference type="EMBL" id="JAARLZ010000004">
    <property type="protein sequence ID" value="NII06404.1"/>
    <property type="molecule type" value="Genomic_DNA"/>
</dbReference>
<evidence type="ECO:0000313" key="2">
    <source>
        <dbReference type="Proteomes" id="UP000490980"/>
    </source>
</evidence>
<accession>A0A7X5U9N2</accession>
<comment type="caution">
    <text evidence="1">The sequence shown here is derived from an EMBL/GenBank/DDBJ whole genome shotgun (WGS) entry which is preliminary data.</text>
</comment>
<name>A0A7X5U9N2_9GAMM</name>
<gene>
    <name evidence="1" type="ORF">HBF25_08405</name>
</gene>
<sequence length="253" mass="27383">MSVIYLSSYVPPAHAHAVASSGMSLPTLSRSQIQDAHDEGVDLGKVNPAPGLHIVPLSESWSTAEYADIERKQIAQQRSQGFYSAEVSEVASTRAAMRSASELSHVPRHDRAFASLGDVKDDLLVEPVDLGSSELSAASLLEVRFGGSHVRGKWTGLGRSFDVPELGVVILNETDHAAGKESVTMIKEWVNIEVNGQPGTARTARDASGRTLVTIGWANERKLYSLQLQPLHPEARAENQARLLDIARKLVES</sequence>
<reference evidence="1 2" key="1">
    <citation type="submission" date="2020-03" db="EMBL/GenBank/DDBJ databases">
        <authorList>
            <person name="Lai Q."/>
        </authorList>
    </citation>
    <scope>NUCLEOTIDE SEQUENCE [LARGE SCALE GENOMIC DNA]</scope>
    <source>
        <strain evidence="1 2">CCUG 25036</strain>
    </source>
</reference>